<keyword evidence="2" id="KW-1185">Reference proteome</keyword>
<dbReference type="STRING" id="42155.A0A0R3R5M1"/>
<dbReference type="AlphaFoldDB" id="A0A0R3R5M1"/>
<dbReference type="EMBL" id="UZAG01019975">
    <property type="protein sequence ID" value="VDO45402.1"/>
    <property type="molecule type" value="Genomic_DNA"/>
</dbReference>
<dbReference type="SUPFAM" id="SSF50978">
    <property type="entry name" value="WD40 repeat-like"/>
    <property type="match status" value="1"/>
</dbReference>
<dbReference type="GO" id="GO:0045159">
    <property type="term" value="F:myosin II binding"/>
    <property type="evidence" value="ECO:0007669"/>
    <property type="project" value="TreeGrafter"/>
</dbReference>
<dbReference type="Proteomes" id="UP000280834">
    <property type="component" value="Unassembled WGS sequence"/>
</dbReference>
<evidence type="ECO:0000313" key="2">
    <source>
        <dbReference type="Proteomes" id="UP000280834"/>
    </source>
</evidence>
<dbReference type="GO" id="GO:0006887">
    <property type="term" value="P:exocytosis"/>
    <property type="evidence" value="ECO:0007669"/>
    <property type="project" value="TreeGrafter"/>
</dbReference>
<gene>
    <name evidence="1" type="ORF">BTMF_LOCUS13307</name>
</gene>
<dbReference type="PANTHER" id="PTHR10241:SF25">
    <property type="entry name" value="TOMOSYN, ISOFORM C"/>
    <property type="match status" value="1"/>
</dbReference>
<proteinExistence type="predicted"/>
<dbReference type="GO" id="GO:0031201">
    <property type="term" value="C:SNARE complex"/>
    <property type="evidence" value="ECO:0007669"/>
    <property type="project" value="TreeGrafter"/>
</dbReference>
<evidence type="ECO:0000313" key="3">
    <source>
        <dbReference type="WBParaSite" id="BTMF_0001531101-mRNA-1"/>
    </source>
</evidence>
<dbReference type="PANTHER" id="PTHR10241">
    <property type="entry name" value="LETHAL 2 GIANT LARVAE PROTEIN"/>
    <property type="match status" value="1"/>
</dbReference>
<evidence type="ECO:0000313" key="1">
    <source>
        <dbReference type="EMBL" id="VDO45402.1"/>
    </source>
</evidence>
<protein>
    <submittedName>
        <fullName evidence="3">WD_REPEATS_REGION domain-containing protein</fullName>
    </submittedName>
</protein>
<dbReference type="GO" id="GO:0005096">
    <property type="term" value="F:GTPase activator activity"/>
    <property type="evidence" value="ECO:0007669"/>
    <property type="project" value="TreeGrafter"/>
</dbReference>
<reference evidence="3" key="1">
    <citation type="submission" date="2017-02" db="UniProtKB">
        <authorList>
            <consortium name="WormBaseParasite"/>
        </authorList>
    </citation>
    <scope>IDENTIFICATION</scope>
</reference>
<dbReference type="InterPro" id="IPR036322">
    <property type="entry name" value="WD40_repeat_dom_sf"/>
</dbReference>
<dbReference type="WBParaSite" id="BTMF_0001531101-mRNA-1">
    <property type="protein sequence ID" value="BTMF_0001531101-mRNA-1"/>
    <property type="gene ID" value="BTMF_0001531101"/>
</dbReference>
<dbReference type="GO" id="GO:0006893">
    <property type="term" value="P:Golgi to plasma membrane transport"/>
    <property type="evidence" value="ECO:0007669"/>
    <property type="project" value="TreeGrafter"/>
</dbReference>
<name>A0A0R3R5M1_9BILA</name>
<accession>A0A0R3R5M1</accession>
<organism evidence="3">
    <name type="scientific">Brugia timori</name>
    <dbReference type="NCBI Taxonomy" id="42155"/>
    <lineage>
        <taxon>Eukaryota</taxon>
        <taxon>Metazoa</taxon>
        <taxon>Ecdysozoa</taxon>
        <taxon>Nematoda</taxon>
        <taxon>Chromadorea</taxon>
        <taxon>Rhabditida</taxon>
        <taxon>Spirurina</taxon>
        <taxon>Spiruromorpha</taxon>
        <taxon>Filarioidea</taxon>
        <taxon>Onchocercidae</taxon>
        <taxon>Brugia</taxon>
    </lineage>
</organism>
<reference evidence="1 2" key="2">
    <citation type="submission" date="2018-11" db="EMBL/GenBank/DDBJ databases">
        <authorList>
            <consortium name="Pathogen Informatics"/>
        </authorList>
    </citation>
    <scope>NUCLEOTIDE SEQUENCE [LARGE SCALE GENOMIC DNA]</scope>
</reference>
<dbReference type="GO" id="GO:0019905">
    <property type="term" value="F:syntaxin binding"/>
    <property type="evidence" value="ECO:0007669"/>
    <property type="project" value="TreeGrafter"/>
</dbReference>
<dbReference type="Gene3D" id="2.130.10.10">
    <property type="entry name" value="YVTN repeat-like/Quinoprotein amine dehydrogenase"/>
    <property type="match status" value="1"/>
</dbReference>
<sequence>MDRAKKRLASALDGFRSQHKSEMELEEKITAEDVCLTGIVRHGFPDDPRCMAYDVVQRLLAIGTGHGIIRVIGDVGVDYCLKHESDAAVLHIQFLTNEGALVTACRDDLIHLWNFRQKVTKALIPKNIDVPVILHSIQLTKEQITCISHSFQSKWLYLGTERGNVYFVKIATFTLSSYAINWNKAIDL</sequence>
<dbReference type="InterPro" id="IPR015943">
    <property type="entry name" value="WD40/YVTN_repeat-like_dom_sf"/>
</dbReference>
<dbReference type="GO" id="GO:0005886">
    <property type="term" value="C:plasma membrane"/>
    <property type="evidence" value="ECO:0007669"/>
    <property type="project" value="TreeGrafter"/>
</dbReference>